<evidence type="ECO:0000313" key="8">
    <source>
        <dbReference type="EMBL" id="CAK9313875.1"/>
    </source>
</evidence>
<feature type="compositionally biased region" description="Basic residues" evidence="6">
    <location>
        <begin position="1065"/>
        <end position="1075"/>
    </location>
</feature>
<feature type="region of interest" description="Disordered" evidence="6">
    <location>
        <begin position="1018"/>
        <end position="1134"/>
    </location>
</feature>
<evidence type="ECO:0000256" key="2">
    <source>
        <dbReference type="ARBA" id="ARBA00022723"/>
    </source>
</evidence>
<feature type="region of interest" description="Disordered" evidence="6">
    <location>
        <begin position="623"/>
        <end position="676"/>
    </location>
</feature>
<evidence type="ECO:0000256" key="6">
    <source>
        <dbReference type="SAM" id="MobiDB-lite"/>
    </source>
</evidence>
<dbReference type="PANTHER" id="PTHR14571:SF9">
    <property type="entry name" value="HISTONE-LYSINE N-METHYLTRANSFERASE SET-26-RELATED"/>
    <property type="match status" value="1"/>
</dbReference>
<dbReference type="SMART" id="SM00249">
    <property type="entry name" value="PHD"/>
    <property type="match status" value="1"/>
</dbReference>
<dbReference type="InterPro" id="IPR019786">
    <property type="entry name" value="Zinc_finger_PHD-type_CS"/>
</dbReference>
<reference evidence="8 9" key="1">
    <citation type="submission" date="2024-03" db="EMBL/GenBank/DDBJ databases">
        <authorList>
            <person name="Gkanogiannis A."/>
            <person name="Becerra Lopez-Lavalle L."/>
        </authorList>
    </citation>
    <scope>NUCLEOTIDE SEQUENCE [LARGE SCALE GENOMIC DNA]</scope>
</reference>
<keyword evidence="3" id="KW-0863">Zinc-finger</keyword>
<keyword evidence="9" id="KW-1185">Reference proteome</keyword>
<evidence type="ECO:0000256" key="5">
    <source>
        <dbReference type="ARBA" id="ARBA00023242"/>
    </source>
</evidence>
<feature type="compositionally biased region" description="Basic and acidic residues" evidence="6">
    <location>
        <begin position="833"/>
        <end position="853"/>
    </location>
</feature>
<dbReference type="PANTHER" id="PTHR14571">
    <property type="entry name" value="HISTONE-LYSINE N-METHYLTRANSFERASE SET-26-RELATED"/>
    <property type="match status" value="1"/>
</dbReference>
<evidence type="ECO:0000256" key="3">
    <source>
        <dbReference type="ARBA" id="ARBA00022771"/>
    </source>
</evidence>
<dbReference type="PROSITE" id="PS01359">
    <property type="entry name" value="ZF_PHD_1"/>
    <property type="match status" value="1"/>
</dbReference>
<dbReference type="InterPro" id="IPR056065">
    <property type="entry name" value="DUF7648"/>
</dbReference>
<keyword evidence="4" id="KW-0862">Zinc</keyword>
<comment type="subcellular location">
    <subcellularLocation>
        <location evidence="1">Nucleus</location>
    </subcellularLocation>
</comment>
<protein>
    <recommendedName>
        <fullName evidence="7">Zinc finger PHD-type domain-containing protein</fullName>
    </recommendedName>
</protein>
<dbReference type="SUPFAM" id="SSF57903">
    <property type="entry name" value="FYVE/PHD zinc finger"/>
    <property type="match status" value="1"/>
</dbReference>
<dbReference type="InterPro" id="IPR011011">
    <property type="entry name" value="Znf_FYVE_PHD"/>
</dbReference>
<feature type="compositionally biased region" description="Basic and acidic residues" evidence="6">
    <location>
        <begin position="645"/>
        <end position="662"/>
    </location>
</feature>
<feature type="region of interest" description="Disordered" evidence="6">
    <location>
        <begin position="714"/>
        <end position="765"/>
    </location>
</feature>
<feature type="compositionally biased region" description="Polar residues" evidence="6">
    <location>
        <begin position="811"/>
        <end position="821"/>
    </location>
</feature>
<feature type="domain" description="Zinc finger PHD-type" evidence="7">
    <location>
        <begin position="25"/>
        <end position="68"/>
    </location>
</feature>
<dbReference type="EMBL" id="OZ021745">
    <property type="protein sequence ID" value="CAK9313875.1"/>
    <property type="molecule type" value="Genomic_DNA"/>
</dbReference>
<evidence type="ECO:0000313" key="9">
    <source>
        <dbReference type="Proteomes" id="UP001642487"/>
    </source>
</evidence>
<organism evidence="8 9">
    <name type="scientific">Citrullus colocynthis</name>
    <name type="common">colocynth</name>
    <dbReference type="NCBI Taxonomy" id="252529"/>
    <lineage>
        <taxon>Eukaryota</taxon>
        <taxon>Viridiplantae</taxon>
        <taxon>Streptophyta</taxon>
        <taxon>Embryophyta</taxon>
        <taxon>Tracheophyta</taxon>
        <taxon>Spermatophyta</taxon>
        <taxon>Magnoliopsida</taxon>
        <taxon>eudicotyledons</taxon>
        <taxon>Gunneridae</taxon>
        <taxon>Pentapetalae</taxon>
        <taxon>rosids</taxon>
        <taxon>fabids</taxon>
        <taxon>Cucurbitales</taxon>
        <taxon>Cucurbitaceae</taxon>
        <taxon>Benincaseae</taxon>
        <taxon>Citrullus</taxon>
    </lineage>
</organism>
<accession>A0ABP0Y0D1</accession>
<feature type="compositionally biased region" description="Low complexity" evidence="6">
    <location>
        <begin position="714"/>
        <end position="723"/>
    </location>
</feature>
<keyword evidence="5" id="KW-0539">Nucleus</keyword>
<feature type="compositionally biased region" description="Polar residues" evidence="6">
    <location>
        <begin position="751"/>
        <end position="765"/>
    </location>
</feature>
<feature type="compositionally biased region" description="Polar residues" evidence="6">
    <location>
        <begin position="910"/>
        <end position="938"/>
    </location>
</feature>
<dbReference type="Gene3D" id="3.30.40.10">
    <property type="entry name" value="Zinc/RING finger domain, C3HC4 (zinc finger)"/>
    <property type="match status" value="1"/>
</dbReference>
<feature type="compositionally biased region" description="Low complexity" evidence="6">
    <location>
        <begin position="1101"/>
        <end position="1110"/>
    </location>
</feature>
<dbReference type="Pfam" id="PF24659">
    <property type="entry name" value="DUF7648"/>
    <property type="match status" value="1"/>
</dbReference>
<feature type="compositionally biased region" description="Basic and acidic residues" evidence="6">
    <location>
        <begin position="1123"/>
        <end position="1134"/>
    </location>
</feature>
<feature type="region of interest" description="Disordered" evidence="6">
    <location>
        <begin position="910"/>
        <end position="955"/>
    </location>
</feature>
<evidence type="ECO:0000256" key="4">
    <source>
        <dbReference type="ARBA" id="ARBA00022833"/>
    </source>
</evidence>
<evidence type="ECO:0000259" key="7">
    <source>
        <dbReference type="SMART" id="SM00249"/>
    </source>
</evidence>
<feature type="compositionally biased region" description="Basic and acidic residues" evidence="6">
    <location>
        <begin position="1041"/>
        <end position="1064"/>
    </location>
</feature>
<sequence>MKGQSSRLQSMDPPDDWVNGSWTVDCICGVNFDDGEEMVNCDECGVWVHTRCSRYVKGDDIFVCDKCKGKNERNDCEETEVAQLLVELPTKTMSMESTYVCNGPSQRPFRLWTDIPIEERVHVHGVPGGDPALFSGLSSLFTPQLWNCTGYVPKKFSFQYREFPCWDEDQRDNTDNEINENPADKGAGVLFSLSKDNVLATPVAALIGMRSKVGDVLCDRNGLLSEKQGVSEDLDKCAENGVRERSFLRPLILHSGKCKKEDYSVSKDQPGKIKSTPSDKVTNMKKRIDHAKIVFTSMNGEKVSTGRDLKNFSGDGANPRNKIAVQESSSDAYDVVNKNVDRPKYSYELSSDNVSAEIFKNNSVSIVAPKEENRMQVASAVENSIKIEGDTPTLYAKKDVGNVVMKQGGTALDYSDDGIEGFSKSIVKPSVEGLASTALEIKDDRIHQDVNCGNSIDSLKSDAKLKIDKQDDVSGEALNVLVSSHADAAELQKCNDRMHESFKVNSDGAVCGSQLDGHKAKEFNRSSEAASSCLEKPDEQCSNPCEFKQEWDWPEGSPTVHISSLKSQNGSEVGVEKPSKSGGMVLNQHVLPSEHKTTLCVGISSPASSTVIISKPSISNGLTPADPENLEGTASKAVSGSCGSSRKECSSNDVDRDEERDKMPRRRVKEQPSASANSLYSVRDLLDPISKRTAMHLKDSVVLSTVKTSVVHNASDSSGYSESVESHLNHKGSTTQNKISGSCLPQRGDKPSQTNFHPPSKVNQRHATAMYPPATTNPSAVLSDEELAFLLHQELNSSPRVPRVPRLRQPGSSPQLGSPNATIMLIKRSSSSRGRDHASATRMKNKDALRDTFRSACEPDDDVKRTDEVLSSPDQRRQETSNSAEASKREENGSQARLNALKKGLLSSYARNTTSSGPSSSMEANDHNNSSIRNSPRNTSDDDTGTVGEGPVHHTLPGLINEIMSKGRRMTYEELCNAVLPHWHNLRKHNGERYAYSSHSQAVLDCLRNRHEWARLVDRGPKTNSSRKRRKFDVEESEDSEYGKGRTVKATEGKGLESQKEEFPKRKRNTRKRRLALQGKGIKDIRKRRKMEMFTDDDDVGLLSDSSDGSMFSEDELQDVNECSERREASGSDE</sequence>
<dbReference type="Proteomes" id="UP001642487">
    <property type="component" value="Chromosome 11"/>
</dbReference>
<feature type="region of interest" description="Disordered" evidence="6">
    <location>
        <begin position="800"/>
        <end position="895"/>
    </location>
</feature>
<feature type="compositionally biased region" description="Polar residues" evidence="6">
    <location>
        <begin position="731"/>
        <end position="740"/>
    </location>
</feature>
<gene>
    <name evidence="8" type="ORF">CITCOLO1_LOCUS5613</name>
</gene>
<keyword evidence="2" id="KW-0479">Metal-binding</keyword>
<dbReference type="InterPro" id="IPR013083">
    <property type="entry name" value="Znf_RING/FYVE/PHD"/>
</dbReference>
<name>A0ABP0Y0D1_9ROSI</name>
<proteinExistence type="predicted"/>
<dbReference type="InterPro" id="IPR001965">
    <property type="entry name" value="Znf_PHD"/>
</dbReference>
<feature type="compositionally biased region" description="Basic and acidic residues" evidence="6">
    <location>
        <begin position="862"/>
        <end position="879"/>
    </location>
</feature>
<evidence type="ECO:0000256" key="1">
    <source>
        <dbReference type="ARBA" id="ARBA00004123"/>
    </source>
</evidence>